<keyword evidence="8" id="KW-1185">Reference proteome</keyword>
<evidence type="ECO:0000256" key="4">
    <source>
        <dbReference type="PROSITE-ProRule" id="PRU01248"/>
    </source>
</evidence>
<reference evidence="7 8" key="1">
    <citation type="submission" date="2024-07" db="EMBL/GenBank/DDBJ databases">
        <title>Draft Genome Sequence of Ferrimicrobium acidiphilum Strain YE2023, Isolated from a Pulp of Bioleach Reactor.</title>
        <authorList>
            <person name="Elkina Y.A."/>
            <person name="Bulaeva A.G."/>
            <person name="Beletsky A.V."/>
            <person name="Mardanov A.V."/>
        </authorList>
    </citation>
    <scope>NUCLEOTIDE SEQUENCE [LARGE SCALE GENOMIC DNA]</scope>
    <source>
        <strain evidence="7 8">YE2023</strain>
    </source>
</reference>
<dbReference type="SUPFAM" id="SSF47823">
    <property type="entry name" value="lambda integrase-like, N-terminal domain"/>
    <property type="match status" value="1"/>
</dbReference>
<evidence type="ECO:0000256" key="3">
    <source>
        <dbReference type="ARBA" id="ARBA00023172"/>
    </source>
</evidence>
<evidence type="ECO:0000256" key="2">
    <source>
        <dbReference type="ARBA" id="ARBA00023125"/>
    </source>
</evidence>
<dbReference type="EMBL" id="JBFSHR010000056">
    <property type="protein sequence ID" value="MEX6430486.1"/>
    <property type="molecule type" value="Genomic_DNA"/>
</dbReference>
<organism evidence="7 8">
    <name type="scientific">Ferrimicrobium acidiphilum</name>
    <dbReference type="NCBI Taxonomy" id="121039"/>
    <lineage>
        <taxon>Bacteria</taxon>
        <taxon>Bacillati</taxon>
        <taxon>Actinomycetota</taxon>
        <taxon>Acidimicrobiia</taxon>
        <taxon>Acidimicrobiales</taxon>
        <taxon>Acidimicrobiaceae</taxon>
        <taxon>Ferrimicrobium</taxon>
    </lineage>
</organism>
<dbReference type="PANTHER" id="PTHR30349:SF41">
    <property type="entry name" value="INTEGRASE_RECOMBINASE PROTEIN MJ0367-RELATED"/>
    <property type="match status" value="1"/>
</dbReference>
<dbReference type="InterPro" id="IPR010998">
    <property type="entry name" value="Integrase_recombinase_N"/>
</dbReference>
<keyword evidence="2 4" id="KW-0238">DNA-binding</keyword>
<dbReference type="InterPro" id="IPR011010">
    <property type="entry name" value="DNA_brk_join_enz"/>
</dbReference>
<evidence type="ECO:0000256" key="1">
    <source>
        <dbReference type="ARBA" id="ARBA00008857"/>
    </source>
</evidence>
<dbReference type="InterPro" id="IPR044068">
    <property type="entry name" value="CB"/>
</dbReference>
<accession>A0ABV3Y4K1</accession>
<dbReference type="Gene3D" id="1.10.150.130">
    <property type="match status" value="1"/>
</dbReference>
<dbReference type="Gene3D" id="1.10.443.10">
    <property type="entry name" value="Intergrase catalytic core"/>
    <property type="match status" value="1"/>
</dbReference>
<dbReference type="InterPro" id="IPR013762">
    <property type="entry name" value="Integrase-like_cat_sf"/>
</dbReference>
<comment type="similarity">
    <text evidence="1">Belongs to the 'phage' integrase family.</text>
</comment>
<evidence type="ECO:0000259" key="5">
    <source>
        <dbReference type="PROSITE" id="PS51898"/>
    </source>
</evidence>
<feature type="domain" description="Tyr recombinase" evidence="5">
    <location>
        <begin position="102"/>
        <end position="279"/>
    </location>
</feature>
<proteinExistence type="inferred from homology"/>
<name>A0ABV3Y4K1_9ACTN</name>
<sequence>MTSALETYRLALAKSPLSNNTKRSYESRVGGYLAWLDTADVDGDPLSDPSARDWAVRDYRSWLKNQHVAPSTVNAIMCAIDHLYITLGLGPALARRESLPQTAPRALDPQDQTRFPRELERCDSRDRAIGLMCYYAGLRVAEIASLNVGDVSMSARIGSVTIWRGKGDTTRSVPLHPELRRALAAYLAERQSNTDALFANRAGARLSVRSVGAVVAKVGKSVGIDDLTPHVLRHTFATNLVRQGTDLMLTASLLGHKNVVTTMLYTRPSAADRARAVEMLPVEG</sequence>
<protein>
    <submittedName>
        <fullName evidence="7">Tyrosine-type recombinase/integrase</fullName>
    </submittedName>
</protein>
<evidence type="ECO:0000313" key="7">
    <source>
        <dbReference type="EMBL" id="MEX6430486.1"/>
    </source>
</evidence>
<keyword evidence="3" id="KW-0233">DNA recombination</keyword>
<gene>
    <name evidence="7" type="ORF">AB6A68_11685</name>
</gene>
<evidence type="ECO:0000313" key="8">
    <source>
        <dbReference type="Proteomes" id="UP001560267"/>
    </source>
</evidence>
<feature type="domain" description="Core-binding (CB)" evidence="6">
    <location>
        <begin position="1"/>
        <end position="88"/>
    </location>
</feature>
<dbReference type="Pfam" id="PF00589">
    <property type="entry name" value="Phage_integrase"/>
    <property type="match status" value="1"/>
</dbReference>
<dbReference type="PROSITE" id="PS51900">
    <property type="entry name" value="CB"/>
    <property type="match status" value="1"/>
</dbReference>
<comment type="caution">
    <text evidence="7">The sequence shown here is derived from an EMBL/GenBank/DDBJ whole genome shotgun (WGS) entry which is preliminary data.</text>
</comment>
<dbReference type="PROSITE" id="PS51898">
    <property type="entry name" value="TYR_RECOMBINASE"/>
    <property type="match status" value="1"/>
</dbReference>
<dbReference type="InterPro" id="IPR002104">
    <property type="entry name" value="Integrase_catalytic"/>
</dbReference>
<dbReference type="RefSeq" id="WP_298381511.1">
    <property type="nucleotide sequence ID" value="NZ_JBFSHR010000056.1"/>
</dbReference>
<evidence type="ECO:0000259" key="6">
    <source>
        <dbReference type="PROSITE" id="PS51900"/>
    </source>
</evidence>
<dbReference type="SUPFAM" id="SSF56349">
    <property type="entry name" value="DNA breaking-rejoining enzymes"/>
    <property type="match status" value="1"/>
</dbReference>
<dbReference type="PANTHER" id="PTHR30349">
    <property type="entry name" value="PHAGE INTEGRASE-RELATED"/>
    <property type="match status" value="1"/>
</dbReference>
<dbReference type="InterPro" id="IPR050090">
    <property type="entry name" value="Tyrosine_recombinase_XerCD"/>
</dbReference>
<dbReference type="Proteomes" id="UP001560267">
    <property type="component" value="Unassembled WGS sequence"/>
</dbReference>